<keyword evidence="3" id="KW-0805">Transcription regulation</keyword>
<dbReference type="InterPro" id="IPR050815">
    <property type="entry name" value="TF_fung"/>
</dbReference>
<proteinExistence type="predicted"/>
<comment type="caution">
    <text evidence="6">The sequence shown here is derived from an EMBL/GenBank/DDBJ whole genome shotgun (WGS) entry which is preliminary data.</text>
</comment>
<sequence>MEGLWAYMITLVEIFGEIQELSMRAAPSLPDNQCMHVDDQVAFLGEALSSWEANFPEHELGGPFVALHQGYYHYRMLLYYQYLDTKRATTEKTARFSKFCQHSALAHSNLLALPRDVGQCDVLYAGVGHSTVISSSVLLHTAMFGDSDEIMPAQQALQANFKMLQELSPYWPSLDLTIRRLSQFQLRCTEGDAIRAYDFDEWMVAFLLRYHLTLDEKRSRGVAKNDIALFPVC</sequence>
<organism evidence="6 7">
    <name type="scientific">Clonostachys byssicola</name>
    <dbReference type="NCBI Taxonomy" id="160290"/>
    <lineage>
        <taxon>Eukaryota</taxon>
        <taxon>Fungi</taxon>
        <taxon>Dikarya</taxon>
        <taxon>Ascomycota</taxon>
        <taxon>Pezizomycotina</taxon>
        <taxon>Sordariomycetes</taxon>
        <taxon>Hypocreomycetidae</taxon>
        <taxon>Hypocreales</taxon>
        <taxon>Bionectriaceae</taxon>
        <taxon>Clonostachys</taxon>
    </lineage>
</organism>
<dbReference type="Proteomes" id="UP000754883">
    <property type="component" value="Unassembled WGS sequence"/>
</dbReference>
<dbReference type="GO" id="GO:0000981">
    <property type="term" value="F:DNA-binding transcription factor activity, RNA polymerase II-specific"/>
    <property type="evidence" value="ECO:0007669"/>
    <property type="project" value="InterPro"/>
</dbReference>
<evidence type="ECO:0000313" key="6">
    <source>
        <dbReference type="EMBL" id="CAG9986118.1"/>
    </source>
</evidence>
<evidence type="ECO:0000256" key="1">
    <source>
        <dbReference type="ARBA" id="ARBA00004123"/>
    </source>
</evidence>
<evidence type="ECO:0000256" key="5">
    <source>
        <dbReference type="ARBA" id="ARBA00023242"/>
    </source>
</evidence>
<dbReference type="OrthoDB" id="1924787at2759"/>
<dbReference type="PANTHER" id="PTHR47338:SF16">
    <property type="entry name" value="TRANSCRIPTION FACTOR, PUTATIVE (AFU_ORTHOLOGUE AFUA_2G09360)-RELATED"/>
    <property type="match status" value="1"/>
</dbReference>
<evidence type="ECO:0000256" key="2">
    <source>
        <dbReference type="ARBA" id="ARBA00022723"/>
    </source>
</evidence>
<comment type="subcellular location">
    <subcellularLocation>
        <location evidence="1">Nucleus</location>
    </subcellularLocation>
</comment>
<dbReference type="GO" id="GO:0005634">
    <property type="term" value="C:nucleus"/>
    <property type="evidence" value="ECO:0007669"/>
    <property type="project" value="UniProtKB-SubCell"/>
</dbReference>
<dbReference type="GO" id="GO:0046872">
    <property type="term" value="F:metal ion binding"/>
    <property type="evidence" value="ECO:0007669"/>
    <property type="project" value="UniProtKB-KW"/>
</dbReference>
<keyword evidence="4" id="KW-0804">Transcription</keyword>
<name>A0A9N9UGB0_9HYPO</name>
<keyword evidence="5" id="KW-0539">Nucleus</keyword>
<accession>A0A9N9UGB0</accession>
<protein>
    <submittedName>
        <fullName evidence="6">Uncharacterized protein</fullName>
    </submittedName>
</protein>
<keyword evidence="2" id="KW-0479">Metal-binding</keyword>
<dbReference type="AlphaFoldDB" id="A0A9N9UGB0"/>
<evidence type="ECO:0000313" key="7">
    <source>
        <dbReference type="Proteomes" id="UP000754883"/>
    </source>
</evidence>
<dbReference type="CDD" id="cd12148">
    <property type="entry name" value="fungal_TF_MHR"/>
    <property type="match status" value="1"/>
</dbReference>
<gene>
    <name evidence="6" type="ORF">CBYS24578_00018412</name>
</gene>
<reference evidence="6" key="1">
    <citation type="submission" date="2021-10" db="EMBL/GenBank/DDBJ databases">
        <authorList>
            <person name="Piombo E."/>
        </authorList>
    </citation>
    <scope>NUCLEOTIDE SEQUENCE</scope>
</reference>
<evidence type="ECO:0000256" key="3">
    <source>
        <dbReference type="ARBA" id="ARBA00023015"/>
    </source>
</evidence>
<dbReference type="PANTHER" id="PTHR47338">
    <property type="entry name" value="ZN(II)2CYS6 TRANSCRIPTION FACTOR (EUROFUNG)-RELATED"/>
    <property type="match status" value="1"/>
</dbReference>
<evidence type="ECO:0000256" key="4">
    <source>
        <dbReference type="ARBA" id="ARBA00023163"/>
    </source>
</evidence>
<keyword evidence="7" id="KW-1185">Reference proteome</keyword>
<dbReference type="EMBL" id="CABFNO020001403">
    <property type="protein sequence ID" value="CAG9986118.1"/>
    <property type="molecule type" value="Genomic_DNA"/>
</dbReference>